<dbReference type="EMBL" id="FNBS01000025">
    <property type="protein sequence ID" value="SDF80790.1"/>
    <property type="molecule type" value="Genomic_DNA"/>
</dbReference>
<dbReference type="Proteomes" id="UP000183404">
    <property type="component" value="Unassembled WGS sequence"/>
</dbReference>
<dbReference type="NCBIfam" id="NF033542">
    <property type="entry name" value="transpos_IS110"/>
    <property type="match status" value="1"/>
</dbReference>
<keyword evidence="1" id="KW-0175">Coiled coil</keyword>
<feature type="domain" description="Transposase IS116/IS110/IS902 C-terminal" evidence="3">
    <location>
        <begin position="290"/>
        <end position="371"/>
    </location>
</feature>
<dbReference type="AlphaFoldDB" id="A0A1G7P5S2"/>
<evidence type="ECO:0000313" key="5">
    <source>
        <dbReference type="Proteomes" id="UP000183404"/>
    </source>
</evidence>
<evidence type="ECO:0000259" key="3">
    <source>
        <dbReference type="Pfam" id="PF02371"/>
    </source>
</evidence>
<protein>
    <submittedName>
        <fullName evidence="4">Transposase</fullName>
    </submittedName>
</protein>
<feature type="coiled-coil region" evidence="1">
    <location>
        <begin position="248"/>
        <end position="282"/>
    </location>
</feature>
<dbReference type="Pfam" id="PF01548">
    <property type="entry name" value="DEDD_Tnp_IS110"/>
    <property type="match status" value="1"/>
</dbReference>
<evidence type="ECO:0000256" key="1">
    <source>
        <dbReference type="SAM" id="Coils"/>
    </source>
</evidence>
<organism evidence="4 5">
    <name type="scientific">Thermoanaerobacter thermohydrosulfuricus</name>
    <name type="common">Clostridium thermohydrosulfuricum</name>
    <dbReference type="NCBI Taxonomy" id="1516"/>
    <lineage>
        <taxon>Bacteria</taxon>
        <taxon>Bacillati</taxon>
        <taxon>Bacillota</taxon>
        <taxon>Clostridia</taxon>
        <taxon>Thermoanaerobacterales</taxon>
        <taxon>Thermoanaerobacteraceae</taxon>
        <taxon>Thermoanaerobacter</taxon>
    </lineage>
</organism>
<gene>
    <name evidence="4" type="ORF">SAMN04244560_01259</name>
</gene>
<accession>A0A1G7P5S2</accession>
<name>A0A1G7P5S2_THETY</name>
<dbReference type="RefSeq" id="WP_074592527.1">
    <property type="nucleotide sequence ID" value="NZ_FNBS01000025.1"/>
</dbReference>
<reference evidence="4 5" key="1">
    <citation type="submission" date="2016-10" db="EMBL/GenBank/DDBJ databases">
        <authorList>
            <person name="de Groot N.N."/>
        </authorList>
    </citation>
    <scope>NUCLEOTIDE SEQUENCE [LARGE SCALE GENOMIC DNA]</scope>
    <source>
        <strain evidence="4 5">DSM 569</strain>
    </source>
</reference>
<dbReference type="GO" id="GO:0003677">
    <property type="term" value="F:DNA binding"/>
    <property type="evidence" value="ECO:0007669"/>
    <property type="project" value="InterPro"/>
</dbReference>
<feature type="domain" description="Transposase IS110-like N-terminal" evidence="2">
    <location>
        <begin position="19"/>
        <end position="179"/>
    </location>
</feature>
<evidence type="ECO:0000313" key="4">
    <source>
        <dbReference type="EMBL" id="SDF80790.1"/>
    </source>
</evidence>
<dbReference type="PANTHER" id="PTHR33055:SF13">
    <property type="entry name" value="TRANSPOSASE"/>
    <property type="match status" value="1"/>
</dbReference>
<dbReference type="InterPro" id="IPR003346">
    <property type="entry name" value="Transposase_20"/>
</dbReference>
<sequence>MKYTQNKKILQVTEKTLIVGVDIAKEKHHARAFDYRGVEYGKRLEFGNNREGMEKFLTWAMDLMRENGKDHLMVGMEPTGHYWLCFALYLKDNNVKVVLVNPFHVKRSKELDDNSPTKSDHKDPKTIAMLVKDGRYVEPNIPEGIYAELRVAMDVRERLNKQLGIIKNQVVRWLDIYFPEFNTVFADWEGKAALVTLKEFPTPEKIAKKSMEEILSCWKKEVQRAIGQKRAIKLLDAAKKSIGKNQGIKMAEYELKSILEQYELLTKQLEEVDKEIEKLVMQVPGVSEMLKIKGIGINAIAGFISEVGDIERYEHPKQIQKLAGLNLVENSSGKHKGETVISKRGRRRLRSILFKAIMPIVAKNKEFQELHKYYTTRAQNPLKKKQSLIALCCKIIRIFYVILRKGVKYDPVKMLKDIKRPTLQGVA</sequence>
<evidence type="ECO:0000259" key="2">
    <source>
        <dbReference type="Pfam" id="PF01548"/>
    </source>
</evidence>
<dbReference type="InterPro" id="IPR047650">
    <property type="entry name" value="Transpos_IS110"/>
</dbReference>
<proteinExistence type="predicted"/>
<dbReference type="GO" id="GO:0004803">
    <property type="term" value="F:transposase activity"/>
    <property type="evidence" value="ECO:0007669"/>
    <property type="project" value="InterPro"/>
</dbReference>
<dbReference type="InterPro" id="IPR002525">
    <property type="entry name" value="Transp_IS110-like_N"/>
</dbReference>
<dbReference type="Pfam" id="PF02371">
    <property type="entry name" value="Transposase_20"/>
    <property type="match status" value="1"/>
</dbReference>
<dbReference type="PANTHER" id="PTHR33055">
    <property type="entry name" value="TRANSPOSASE FOR INSERTION SEQUENCE ELEMENT IS1111A"/>
    <property type="match status" value="1"/>
</dbReference>
<dbReference type="GO" id="GO:0006313">
    <property type="term" value="P:DNA transposition"/>
    <property type="evidence" value="ECO:0007669"/>
    <property type="project" value="InterPro"/>
</dbReference>